<evidence type="ECO:0000256" key="2">
    <source>
        <dbReference type="ARBA" id="ARBA00022475"/>
    </source>
</evidence>
<keyword evidence="15" id="KW-1185">Reference proteome</keyword>
<evidence type="ECO:0000256" key="12">
    <source>
        <dbReference type="SAM" id="SignalP"/>
    </source>
</evidence>
<evidence type="ECO:0000256" key="8">
    <source>
        <dbReference type="ARBA" id="ARBA00023319"/>
    </source>
</evidence>
<reference evidence="14" key="1">
    <citation type="journal article" date="2021" name="Evol. Appl.">
        <title>The genome of the Pyrenean desman and the effects of bottlenecks and inbreeding on the genomic landscape of an endangered species.</title>
        <authorList>
            <person name="Escoda L."/>
            <person name="Castresana J."/>
        </authorList>
    </citation>
    <scope>NUCLEOTIDE SEQUENCE</scope>
    <source>
        <strain evidence="14">IBE-C5619</strain>
    </source>
</reference>
<evidence type="ECO:0000256" key="11">
    <source>
        <dbReference type="SAM" id="Phobius"/>
    </source>
</evidence>
<evidence type="ECO:0000313" key="15">
    <source>
        <dbReference type="Proteomes" id="UP000700334"/>
    </source>
</evidence>
<dbReference type="GO" id="GO:0005886">
    <property type="term" value="C:plasma membrane"/>
    <property type="evidence" value="ECO:0007669"/>
    <property type="project" value="UniProtKB-SubCell"/>
</dbReference>
<accession>A0A8J6AAU4</accession>
<protein>
    <recommendedName>
        <fullName evidence="10">Transmembrane protein 81</fullName>
    </recommendedName>
</protein>
<comment type="function">
    <text evidence="9">Essential fertilization factor required for male fertility. Part of a conserved trimeric sperm complex with the essential fertilization factors IZUMO1 and SPACA6 which bridges sperm and oocyte membranes during fertilization by binding to IZUMO1R/JUNO on the oocyte.</text>
</comment>
<dbReference type="InterPro" id="IPR036179">
    <property type="entry name" value="Ig-like_dom_sf"/>
</dbReference>
<evidence type="ECO:0000256" key="10">
    <source>
        <dbReference type="ARBA" id="ARBA00050022"/>
    </source>
</evidence>
<evidence type="ECO:0000256" key="7">
    <source>
        <dbReference type="ARBA" id="ARBA00023157"/>
    </source>
</evidence>
<dbReference type="SUPFAM" id="SSF48726">
    <property type="entry name" value="Immunoglobulin"/>
    <property type="match status" value="1"/>
</dbReference>
<dbReference type="PROSITE" id="PS50835">
    <property type="entry name" value="IG_LIKE"/>
    <property type="match status" value="1"/>
</dbReference>
<dbReference type="Gene3D" id="2.60.40.10">
    <property type="entry name" value="Immunoglobulins"/>
    <property type="match status" value="1"/>
</dbReference>
<comment type="caution">
    <text evidence="14">The sequence shown here is derived from an EMBL/GenBank/DDBJ whole genome shotgun (WGS) entry which is preliminary data.</text>
</comment>
<dbReference type="InterPro" id="IPR013783">
    <property type="entry name" value="Ig-like_fold"/>
</dbReference>
<keyword evidence="6 11" id="KW-0472">Membrane</keyword>
<dbReference type="Proteomes" id="UP000700334">
    <property type="component" value="Unassembled WGS sequence"/>
</dbReference>
<feature type="transmembrane region" description="Helical" evidence="11">
    <location>
        <begin position="228"/>
        <end position="248"/>
    </location>
</feature>
<dbReference type="CDD" id="cd00096">
    <property type="entry name" value="Ig"/>
    <property type="match status" value="1"/>
</dbReference>
<organism evidence="14 15">
    <name type="scientific">Galemys pyrenaicus</name>
    <name type="common">Iberian desman</name>
    <name type="synonym">Pyrenean desman</name>
    <dbReference type="NCBI Taxonomy" id="202257"/>
    <lineage>
        <taxon>Eukaryota</taxon>
        <taxon>Metazoa</taxon>
        <taxon>Chordata</taxon>
        <taxon>Craniata</taxon>
        <taxon>Vertebrata</taxon>
        <taxon>Euteleostomi</taxon>
        <taxon>Mammalia</taxon>
        <taxon>Eutheria</taxon>
        <taxon>Laurasiatheria</taxon>
        <taxon>Eulipotyphla</taxon>
        <taxon>Talpidae</taxon>
        <taxon>Galemys</taxon>
    </lineage>
</organism>
<evidence type="ECO:0000256" key="4">
    <source>
        <dbReference type="ARBA" id="ARBA00022729"/>
    </source>
</evidence>
<feature type="signal peptide" evidence="12">
    <location>
        <begin position="1"/>
        <end position="16"/>
    </location>
</feature>
<sequence length="278" mass="30936">MKSLAVGFILGDLVLASCLFWGAASTRTFALPEEMQSAVGHVVTHATTCSVTCGLGYKEETVCEMGPDGVKRNCSTKNLECLTNWYCGMLHFTALRGEKFELSCLGADILRLGHRAFRFTWRLARGIISSDDELFKPLLVKNFHSLKFKSVREHDSGTYRCDVQLLRNLKLVKRLYFGLRVLPPDLVNLNFYQSLTEGQKLIDEGLEVNLDNYSRPLRLPWKRKVAEAVGAGIAIGVAGVLVSIILCNRLRAVWLSRKSPRSASPALPLKAGLPKKPR</sequence>
<evidence type="ECO:0000259" key="13">
    <source>
        <dbReference type="PROSITE" id="PS50835"/>
    </source>
</evidence>
<keyword evidence="8" id="KW-0393">Immunoglobulin domain</keyword>
<evidence type="ECO:0000256" key="5">
    <source>
        <dbReference type="ARBA" id="ARBA00022989"/>
    </source>
</evidence>
<dbReference type="InterPro" id="IPR039293">
    <property type="entry name" value="TMEM81"/>
</dbReference>
<evidence type="ECO:0000256" key="3">
    <source>
        <dbReference type="ARBA" id="ARBA00022692"/>
    </source>
</evidence>
<dbReference type="AlphaFoldDB" id="A0A8J6AAU4"/>
<evidence type="ECO:0000313" key="14">
    <source>
        <dbReference type="EMBL" id="KAG8518081.1"/>
    </source>
</evidence>
<feature type="domain" description="Ig-like" evidence="13">
    <location>
        <begin position="97"/>
        <end position="164"/>
    </location>
</feature>
<dbReference type="PANTHER" id="PTHR35670">
    <property type="entry name" value="TRANSMEMBRANE PROTEIN 81"/>
    <property type="match status" value="1"/>
</dbReference>
<keyword evidence="4 12" id="KW-0732">Signal</keyword>
<evidence type="ECO:0000256" key="1">
    <source>
        <dbReference type="ARBA" id="ARBA00004251"/>
    </source>
</evidence>
<keyword evidence="3 11" id="KW-0812">Transmembrane</keyword>
<dbReference type="InterPro" id="IPR007110">
    <property type="entry name" value="Ig-like_dom"/>
</dbReference>
<evidence type="ECO:0000256" key="9">
    <source>
        <dbReference type="ARBA" id="ARBA00049937"/>
    </source>
</evidence>
<keyword evidence="2" id="KW-1003">Cell membrane</keyword>
<dbReference type="PANTHER" id="PTHR35670:SF1">
    <property type="entry name" value="TRANSMEMBRANE PROTEIN 81"/>
    <property type="match status" value="1"/>
</dbReference>
<gene>
    <name evidence="14" type="ORF">J0S82_016921</name>
</gene>
<proteinExistence type="predicted"/>
<evidence type="ECO:0000256" key="6">
    <source>
        <dbReference type="ARBA" id="ARBA00023136"/>
    </source>
</evidence>
<keyword evidence="7" id="KW-1015">Disulfide bond</keyword>
<dbReference type="EMBL" id="JAGFMF010011641">
    <property type="protein sequence ID" value="KAG8518081.1"/>
    <property type="molecule type" value="Genomic_DNA"/>
</dbReference>
<dbReference type="OrthoDB" id="9390762at2759"/>
<feature type="chain" id="PRO_5035313759" description="Transmembrane protein 81" evidence="12">
    <location>
        <begin position="17"/>
        <end position="278"/>
    </location>
</feature>
<keyword evidence="5 11" id="KW-1133">Transmembrane helix</keyword>
<name>A0A8J6AAU4_GALPY</name>
<comment type="subcellular location">
    <subcellularLocation>
        <location evidence="1">Cell membrane</location>
        <topology evidence="1">Single-pass type I membrane protein</topology>
    </subcellularLocation>
</comment>